<dbReference type="Proteomes" id="UP000249915">
    <property type="component" value="Unassembled WGS sequence"/>
</dbReference>
<dbReference type="AlphaFoldDB" id="A0A2V4B9X0"/>
<dbReference type="CDD" id="cd07814">
    <property type="entry name" value="SRPBCC_CalC_Aha1-like"/>
    <property type="match status" value="1"/>
</dbReference>
<comment type="caution">
    <text evidence="3">The sequence shown here is derived from an EMBL/GenBank/DDBJ whole genome shotgun (WGS) entry which is preliminary data.</text>
</comment>
<evidence type="ECO:0000313" key="4">
    <source>
        <dbReference type="Proteomes" id="UP000249915"/>
    </source>
</evidence>
<dbReference type="RefSeq" id="WP_112278922.1">
    <property type="nucleotide sequence ID" value="NZ_MASW01000001.1"/>
</dbReference>
<dbReference type="InterPro" id="IPR013538">
    <property type="entry name" value="ASHA1/2-like_C"/>
</dbReference>
<dbReference type="InterPro" id="IPR023393">
    <property type="entry name" value="START-like_dom_sf"/>
</dbReference>
<gene>
    <name evidence="3" type="ORF">BAY60_00210</name>
</gene>
<name>A0A2V4B9X0_9PSEU</name>
<dbReference type="EMBL" id="MASW01000001">
    <property type="protein sequence ID" value="PXY30899.1"/>
    <property type="molecule type" value="Genomic_DNA"/>
</dbReference>
<evidence type="ECO:0000259" key="2">
    <source>
        <dbReference type="Pfam" id="PF08327"/>
    </source>
</evidence>
<proteinExistence type="inferred from homology"/>
<sequence>MGHSFESRDEVEVAATPEQVWDAIATGPGIDSWFMGRNEVEPGQGGTVRTFFGGYTPSFAVTAWEPGRRLAYGSPEAPDGRFVAFEFLIEGRAGGSTALRLATSGFIPGDDWADEFEAMTKGNALFFHTLATYLSHFAGRTATPVTAFGPPVADWTSAWTALRRAVGLGDDPAVGDTARFTVDGEHIEGHVYSVNSQTLGIVAPGGMYRFLQGFHGPMVAGHHLFSTVDTTTAERAWQAWLIDTLSGRDSR</sequence>
<comment type="similarity">
    <text evidence="1">Belongs to the AHA1 family.</text>
</comment>
<dbReference type="Pfam" id="PF08327">
    <property type="entry name" value="AHSA1"/>
    <property type="match status" value="1"/>
</dbReference>
<evidence type="ECO:0000256" key="1">
    <source>
        <dbReference type="ARBA" id="ARBA00006817"/>
    </source>
</evidence>
<feature type="domain" description="Activator of Hsp90 ATPase homologue 1/2-like C-terminal" evidence="2">
    <location>
        <begin position="15"/>
        <end position="134"/>
    </location>
</feature>
<protein>
    <recommendedName>
        <fullName evidence="2">Activator of Hsp90 ATPase homologue 1/2-like C-terminal domain-containing protein</fullName>
    </recommendedName>
</protein>
<organism evidence="3 4">
    <name type="scientific">Prauserella muralis</name>
    <dbReference type="NCBI Taxonomy" id="588067"/>
    <lineage>
        <taxon>Bacteria</taxon>
        <taxon>Bacillati</taxon>
        <taxon>Actinomycetota</taxon>
        <taxon>Actinomycetes</taxon>
        <taxon>Pseudonocardiales</taxon>
        <taxon>Pseudonocardiaceae</taxon>
        <taxon>Prauserella</taxon>
    </lineage>
</organism>
<reference evidence="3 4" key="1">
    <citation type="submission" date="2016-07" db="EMBL/GenBank/DDBJ databases">
        <title>Draft genome sequence of Prauserella muralis DSM 45305, isolated from a mould-covered wall in an indoor environment.</title>
        <authorList>
            <person name="Ruckert C."/>
            <person name="Albersmeier A."/>
            <person name="Jiang C.-L."/>
            <person name="Jiang Y."/>
            <person name="Kalinowski J."/>
            <person name="Schneider O."/>
            <person name="Winkler A."/>
            <person name="Zotchev S.B."/>
        </authorList>
    </citation>
    <scope>NUCLEOTIDE SEQUENCE [LARGE SCALE GENOMIC DNA]</scope>
    <source>
        <strain evidence="3 4">DSM 45305</strain>
    </source>
</reference>
<evidence type="ECO:0000313" key="3">
    <source>
        <dbReference type="EMBL" id="PXY30899.1"/>
    </source>
</evidence>
<accession>A0A2V4B9X0</accession>
<dbReference type="OrthoDB" id="8417725at2"/>
<dbReference type="Gene3D" id="3.30.530.20">
    <property type="match status" value="1"/>
</dbReference>
<dbReference type="SUPFAM" id="SSF55961">
    <property type="entry name" value="Bet v1-like"/>
    <property type="match status" value="1"/>
</dbReference>
<keyword evidence="4" id="KW-1185">Reference proteome</keyword>